<dbReference type="OrthoDB" id="47603at2"/>
<dbReference type="CDD" id="cd09846">
    <property type="entry name" value="DUF1312"/>
    <property type="match status" value="1"/>
</dbReference>
<keyword evidence="1" id="KW-0812">Transmembrane</keyword>
<dbReference type="RefSeq" id="WP_069365939.1">
    <property type="nucleotide sequence ID" value="NZ_CP012502.1"/>
</dbReference>
<sequence>MNEKKKMKRGDFIMLMGAGVVAGGLFLWTGSTDLFRRMTRSDDDPLMAKIEQNGSVTHEIDLTTISEEERIALENDLNVIIEVQPGQIRFQHSDCPDNICVNTGWLTREGHNAVCLPARTVVSVG</sequence>
<organism evidence="2 3">
    <name type="scientific">Salisediminibacterium beveridgei</name>
    <dbReference type="NCBI Taxonomy" id="632773"/>
    <lineage>
        <taxon>Bacteria</taxon>
        <taxon>Bacillati</taxon>
        <taxon>Bacillota</taxon>
        <taxon>Bacilli</taxon>
        <taxon>Bacillales</taxon>
        <taxon>Bacillaceae</taxon>
        <taxon>Salisediminibacterium</taxon>
    </lineage>
</organism>
<keyword evidence="1" id="KW-0472">Membrane</keyword>
<dbReference type="InterPro" id="IPR038690">
    <property type="entry name" value="NusG_2_sf"/>
</dbReference>
<feature type="transmembrane region" description="Helical" evidence="1">
    <location>
        <begin position="12"/>
        <end position="30"/>
    </location>
</feature>
<dbReference type="Gene3D" id="2.60.320.10">
    <property type="entry name" value="N-utilization substance G protein NusG, insert domain"/>
    <property type="match status" value="1"/>
</dbReference>
<dbReference type="Proteomes" id="UP000094463">
    <property type="component" value="Chromosome"/>
</dbReference>
<dbReference type="Pfam" id="PF07009">
    <property type="entry name" value="NusG_II"/>
    <property type="match status" value="1"/>
</dbReference>
<proteinExistence type="predicted"/>
<protein>
    <submittedName>
        <fullName evidence="2">Uncharacterized protein</fullName>
    </submittedName>
</protein>
<keyword evidence="3" id="KW-1185">Reference proteome</keyword>
<dbReference type="AlphaFoldDB" id="A0A1D7QYE3"/>
<dbReference type="KEGG" id="bbev:BBEV_2681"/>
<evidence type="ECO:0000256" key="1">
    <source>
        <dbReference type="SAM" id="Phobius"/>
    </source>
</evidence>
<dbReference type="STRING" id="632773.BBEV_2681"/>
<name>A0A1D7QYE3_9BACI</name>
<keyword evidence="1" id="KW-1133">Transmembrane helix</keyword>
<dbReference type="EMBL" id="CP012502">
    <property type="protein sequence ID" value="AOM84019.1"/>
    <property type="molecule type" value="Genomic_DNA"/>
</dbReference>
<evidence type="ECO:0000313" key="2">
    <source>
        <dbReference type="EMBL" id="AOM84019.1"/>
    </source>
</evidence>
<evidence type="ECO:0000313" key="3">
    <source>
        <dbReference type="Proteomes" id="UP000094463"/>
    </source>
</evidence>
<gene>
    <name evidence="2" type="ORF">BBEV_2681</name>
</gene>
<reference evidence="2 3" key="1">
    <citation type="submission" date="2015-08" db="EMBL/GenBank/DDBJ databases">
        <title>The complete genome sequence of Bacillus beveridgei MLTeJB.</title>
        <authorList>
            <person name="Hanson T.E."/>
            <person name="Mesa C."/>
            <person name="Basesman S.M."/>
            <person name="Oremland R.S."/>
        </authorList>
    </citation>
    <scope>NUCLEOTIDE SEQUENCE [LARGE SCALE GENOMIC DNA]</scope>
    <source>
        <strain evidence="2 3">MLTeJB</strain>
    </source>
</reference>
<accession>A0A1D7QYE3</accession>